<dbReference type="GO" id="GO:0015344">
    <property type="term" value="F:siderophore uptake transmembrane transporter activity"/>
    <property type="evidence" value="ECO:0007669"/>
    <property type="project" value="TreeGrafter"/>
</dbReference>
<evidence type="ECO:0000313" key="19">
    <source>
        <dbReference type="EMBL" id="PXV65944.1"/>
    </source>
</evidence>
<dbReference type="Pfam" id="PF00593">
    <property type="entry name" value="TonB_dep_Rec_b-barrel"/>
    <property type="match status" value="1"/>
</dbReference>
<evidence type="ECO:0000256" key="1">
    <source>
        <dbReference type="ARBA" id="ARBA00004571"/>
    </source>
</evidence>
<reference evidence="19 20" key="1">
    <citation type="submission" date="2018-03" db="EMBL/GenBank/DDBJ databases">
        <title>Genomic Encyclopedia of Archaeal and Bacterial Type Strains, Phase II (KMG-II): from individual species to whole genera.</title>
        <authorList>
            <person name="Goeker M."/>
        </authorList>
    </citation>
    <scope>NUCLEOTIDE SEQUENCE [LARGE SCALE GENOMIC DNA]</scope>
    <source>
        <strain evidence="19 20">DSM 100214</strain>
    </source>
</reference>
<evidence type="ECO:0000256" key="7">
    <source>
        <dbReference type="ARBA" id="ARBA00022729"/>
    </source>
</evidence>
<dbReference type="SUPFAM" id="SSF56935">
    <property type="entry name" value="Porins"/>
    <property type="match status" value="1"/>
</dbReference>
<dbReference type="Gene3D" id="2.170.130.10">
    <property type="entry name" value="TonB-dependent receptor, plug domain"/>
    <property type="match status" value="1"/>
</dbReference>
<evidence type="ECO:0000256" key="10">
    <source>
        <dbReference type="ARBA" id="ARBA00023077"/>
    </source>
</evidence>
<evidence type="ECO:0000256" key="11">
    <source>
        <dbReference type="ARBA" id="ARBA00023136"/>
    </source>
</evidence>
<dbReference type="GO" id="GO:0015891">
    <property type="term" value="P:siderophore transport"/>
    <property type="evidence" value="ECO:0007669"/>
    <property type="project" value="InterPro"/>
</dbReference>
<keyword evidence="5" id="KW-0410">Iron transport</keyword>
<dbReference type="EMBL" id="QICL01000006">
    <property type="protein sequence ID" value="PXV65944.1"/>
    <property type="molecule type" value="Genomic_DNA"/>
</dbReference>
<evidence type="ECO:0000259" key="17">
    <source>
        <dbReference type="Pfam" id="PF00593"/>
    </source>
</evidence>
<dbReference type="PANTHER" id="PTHR32552">
    <property type="entry name" value="FERRICHROME IRON RECEPTOR-RELATED"/>
    <property type="match status" value="1"/>
</dbReference>
<keyword evidence="7 16" id="KW-0732">Signal</keyword>
<comment type="similarity">
    <text evidence="2 14 15">Belongs to the TonB-dependent receptor family.</text>
</comment>
<dbReference type="InterPro" id="IPR000531">
    <property type="entry name" value="Beta-barrel_TonB"/>
</dbReference>
<keyword evidence="12 19" id="KW-0675">Receptor</keyword>
<feature type="domain" description="TonB-dependent receptor plug" evidence="18">
    <location>
        <begin position="56"/>
        <end position="153"/>
    </location>
</feature>
<evidence type="ECO:0000256" key="12">
    <source>
        <dbReference type="ARBA" id="ARBA00023170"/>
    </source>
</evidence>
<evidence type="ECO:0000256" key="15">
    <source>
        <dbReference type="RuleBase" id="RU003357"/>
    </source>
</evidence>
<dbReference type="NCBIfam" id="TIGR01783">
    <property type="entry name" value="TonB-siderophor"/>
    <property type="match status" value="1"/>
</dbReference>
<gene>
    <name evidence="19" type="ORF">CLV62_106119</name>
</gene>
<evidence type="ECO:0000256" key="6">
    <source>
        <dbReference type="ARBA" id="ARBA00022692"/>
    </source>
</evidence>
<feature type="signal peptide" evidence="16">
    <location>
        <begin position="1"/>
        <end position="19"/>
    </location>
</feature>
<keyword evidence="11 14" id="KW-0472">Membrane</keyword>
<dbReference type="RefSeq" id="WP_110310131.1">
    <property type="nucleotide sequence ID" value="NZ_QICL01000006.1"/>
</dbReference>
<evidence type="ECO:0000256" key="16">
    <source>
        <dbReference type="SAM" id="SignalP"/>
    </source>
</evidence>
<comment type="caution">
    <text evidence="19">The sequence shown here is derived from an EMBL/GenBank/DDBJ whole genome shotgun (WGS) entry which is preliminary data.</text>
</comment>
<evidence type="ECO:0000313" key="20">
    <source>
        <dbReference type="Proteomes" id="UP000247973"/>
    </source>
</evidence>
<dbReference type="AlphaFoldDB" id="A0A2V3PS71"/>
<dbReference type="Proteomes" id="UP000247973">
    <property type="component" value="Unassembled WGS sequence"/>
</dbReference>
<keyword evidence="13 14" id="KW-0998">Cell outer membrane</keyword>
<organism evidence="19 20">
    <name type="scientific">Dysgonomonas alginatilytica</name>
    <dbReference type="NCBI Taxonomy" id="1605892"/>
    <lineage>
        <taxon>Bacteria</taxon>
        <taxon>Pseudomonadati</taxon>
        <taxon>Bacteroidota</taxon>
        <taxon>Bacteroidia</taxon>
        <taxon>Bacteroidales</taxon>
        <taxon>Dysgonomonadaceae</taxon>
        <taxon>Dysgonomonas</taxon>
    </lineage>
</organism>
<dbReference type="GO" id="GO:0038023">
    <property type="term" value="F:signaling receptor activity"/>
    <property type="evidence" value="ECO:0007669"/>
    <property type="project" value="InterPro"/>
</dbReference>
<dbReference type="Pfam" id="PF07715">
    <property type="entry name" value="Plug"/>
    <property type="match status" value="1"/>
</dbReference>
<keyword evidence="20" id="KW-1185">Reference proteome</keyword>
<dbReference type="Gene3D" id="2.40.170.20">
    <property type="entry name" value="TonB-dependent receptor, beta-barrel domain"/>
    <property type="match status" value="1"/>
</dbReference>
<keyword evidence="6 14" id="KW-0812">Transmembrane</keyword>
<accession>A0A2V3PS71</accession>
<evidence type="ECO:0000256" key="5">
    <source>
        <dbReference type="ARBA" id="ARBA00022496"/>
    </source>
</evidence>
<feature type="domain" description="TonB-dependent receptor-like beta-barrel" evidence="17">
    <location>
        <begin position="262"/>
        <end position="754"/>
    </location>
</feature>
<dbReference type="InterPro" id="IPR010105">
    <property type="entry name" value="TonB_sidphr_rcpt"/>
</dbReference>
<dbReference type="InterPro" id="IPR037066">
    <property type="entry name" value="Plug_dom_sf"/>
</dbReference>
<evidence type="ECO:0000256" key="9">
    <source>
        <dbReference type="ARBA" id="ARBA00023065"/>
    </source>
</evidence>
<evidence type="ECO:0000256" key="8">
    <source>
        <dbReference type="ARBA" id="ARBA00023004"/>
    </source>
</evidence>
<evidence type="ECO:0000259" key="18">
    <source>
        <dbReference type="Pfam" id="PF07715"/>
    </source>
</evidence>
<keyword evidence="3 14" id="KW-0813">Transport</keyword>
<keyword evidence="9" id="KW-0406">Ion transport</keyword>
<evidence type="ECO:0000256" key="13">
    <source>
        <dbReference type="ARBA" id="ARBA00023237"/>
    </source>
</evidence>
<dbReference type="GO" id="GO:0009279">
    <property type="term" value="C:cell outer membrane"/>
    <property type="evidence" value="ECO:0007669"/>
    <property type="project" value="UniProtKB-SubCell"/>
</dbReference>
<name>A0A2V3PS71_9BACT</name>
<dbReference type="PROSITE" id="PS52016">
    <property type="entry name" value="TONB_DEPENDENT_REC_3"/>
    <property type="match status" value="1"/>
</dbReference>
<evidence type="ECO:0000256" key="4">
    <source>
        <dbReference type="ARBA" id="ARBA00022452"/>
    </source>
</evidence>
<evidence type="ECO:0000256" key="3">
    <source>
        <dbReference type="ARBA" id="ARBA00022448"/>
    </source>
</evidence>
<dbReference type="InterPro" id="IPR039426">
    <property type="entry name" value="TonB-dep_rcpt-like"/>
</dbReference>
<evidence type="ECO:0000256" key="14">
    <source>
        <dbReference type="PROSITE-ProRule" id="PRU01360"/>
    </source>
</evidence>
<keyword evidence="10 15" id="KW-0798">TonB box</keyword>
<dbReference type="PANTHER" id="PTHR32552:SF68">
    <property type="entry name" value="FERRICHROME OUTER MEMBRANE TRANSPORTER_PHAGE RECEPTOR"/>
    <property type="match status" value="1"/>
</dbReference>
<dbReference type="OrthoDB" id="9775095at2"/>
<sequence>MIKVIFSAIALMVAGVMSAQNKSMVDTVYSISEIEVVDFSRKKTEIGKLNVPLEYLPMTINTVSYKDLEIRGIVNIEDAVKFLPGVRMQTSYGSFQTLTVRGFNYTPIMVDGIRDERTMINSYPVADLTDVESMELLKGPASVLYGQSVIGGVLNIVRKSPTPYNVVNTRMVYGSWDNKQASMDFGGKLYKSVNYRALLNYANQDGWRDNGNKRFSGYFALASKIDATSNIDVRAGFNRDWYGTEIGLPPNMTNDVFNASDGALFLSKGQMQSGLNRESRYNSQSDFFKNYGWNVTAKYDKKFNDHLKLQNHASYFSDDINYFGTESLKYLESDKAIYDHFYMTKNKAGEQVKKYICLDSVYLASPLRFSHMAKTFSDQLELSGDFYTGSLKHNFIAGYTFSLMARNSYTGYSLAPMTDPLNSKYDVYGPGLYSRLAVNNPQSMGYMNSSFSKATITKSYMHSIYFQDLVELDDKWKVMLAGRYDFFKYMRANAPTYDGGRQYHRSEQTAYSINNTSSFTYRAGVVYMPTKDLSVYGSMASFFNPYRDFYAENVIYINSNGNRFQPSEGKEIFKPQTGYQGEVGVRYNLGKYVQATGSVFYIIKNNEKKVLKSEEVDNDGITKSVVGQVGSSGSKGFDLDITVFPLQGLNVMLGYGYTNATIREMKKNDYMETEVMKGKKLTGVPQNTFFAAANYLIQKGSFKDLGFVTTVSYMDKVYRNTDNTSEYPSYWLVDMGVSYKLKNNVRLSANVNNVFDKDYFNQSLGSQMVPSMPRNFLLTMAYTLR</sequence>
<comment type="subcellular location">
    <subcellularLocation>
        <location evidence="1 14">Cell outer membrane</location>
        <topology evidence="1 14">Multi-pass membrane protein</topology>
    </subcellularLocation>
</comment>
<proteinExistence type="inferred from homology"/>
<dbReference type="CDD" id="cd01347">
    <property type="entry name" value="ligand_gated_channel"/>
    <property type="match status" value="1"/>
</dbReference>
<keyword evidence="4 14" id="KW-1134">Transmembrane beta strand</keyword>
<dbReference type="InterPro" id="IPR012910">
    <property type="entry name" value="Plug_dom"/>
</dbReference>
<dbReference type="InterPro" id="IPR036942">
    <property type="entry name" value="Beta-barrel_TonB_sf"/>
</dbReference>
<feature type="chain" id="PRO_5016180059" evidence="16">
    <location>
        <begin position="20"/>
        <end position="785"/>
    </location>
</feature>
<evidence type="ECO:0000256" key="2">
    <source>
        <dbReference type="ARBA" id="ARBA00009810"/>
    </source>
</evidence>
<keyword evidence="8" id="KW-0408">Iron</keyword>
<protein>
    <submittedName>
        <fullName evidence="19">TonB-dependent siderophore receptor</fullName>
    </submittedName>
</protein>